<dbReference type="EMBL" id="VIRM01000018">
    <property type="protein sequence ID" value="TQS20194.1"/>
    <property type="molecule type" value="Genomic_DNA"/>
</dbReference>
<reference evidence="1 2" key="1">
    <citation type="submission" date="2019-07" db="EMBL/GenBank/DDBJ databases">
        <title>Microbispora hainanensis DSM 45428.</title>
        <authorList>
            <person name="Thawai C."/>
        </authorList>
    </citation>
    <scope>NUCLEOTIDE SEQUENCE [LARGE SCALE GENOMIC DNA]</scope>
    <source>
        <strain evidence="1 2">DSM 45428</strain>
    </source>
</reference>
<name>A0A544YTV6_9ACTN</name>
<sequence>MQKWGSEVAVTSLPGLIAAALDDVRDMDARTTRAYELAREQGWSVLSRAPGLPGLAFDRPPSVRLDWEATGQSGNQGKRDAETLAAALAAKNPEEARTALLGLPESLQRHLADEDYQAAFWAGAGPLALRAARALYERTGSALFSAESVSVLRALGASLAAAGQMRVGTGKDRRPLLPDATRAALAANSDPWSVGMLVKYGPEGRSWDSRLLADLTRAMLDARAAGKTIWPPARGPLETDADASRHQRLMAEYDAVGAVLQRAAENGMAARHALGDQATGLKYARMLVSDSWHTPGYDPGPFLSSYAHPGGVLPPTGQVDLSAPTAAFLKAAVSAERGTSADAKESAWSVVHIVQATAEFSKLHPQTVLPIQIRQALTYTIERYLPDFAKSVGHDFTAQPLPKENDPANPWTVVVRNSELEAMLAQALRAPEDFGRLKGTLNARVAVAVAATIKDPSDADYLSEIAGLYGMVQRLQNDRHFADEQLRDEEETRNQTALAILAGGFGALSFSNPWGPGTIAQFLTGGSAPVVNESFDTDHALRALKDNADAFRKQVLQIEVPVVRGLIASGALHPPRDASWYTNGRLTPNAEFVEWLSDHAETSYGGRTLLQWIRAAQEAMRMQQ</sequence>
<comment type="caution">
    <text evidence="1">The sequence shown here is derived from an EMBL/GenBank/DDBJ whole genome shotgun (WGS) entry which is preliminary data.</text>
</comment>
<accession>A0A544YTV6</accession>
<dbReference type="Proteomes" id="UP000316541">
    <property type="component" value="Unassembled WGS sequence"/>
</dbReference>
<evidence type="ECO:0000313" key="1">
    <source>
        <dbReference type="EMBL" id="TQS20194.1"/>
    </source>
</evidence>
<dbReference type="AlphaFoldDB" id="A0A544YTV6"/>
<dbReference type="RefSeq" id="WP_142619758.1">
    <property type="nucleotide sequence ID" value="NZ_VIRM01000018.1"/>
</dbReference>
<gene>
    <name evidence="1" type="ORF">FLX08_16595</name>
</gene>
<evidence type="ECO:0000313" key="2">
    <source>
        <dbReference type="Proteomes" id="UP000316541"/>
    </source>
</evidence>
<protein>
    <submittedName>
        <fullName evidence="1">Uncharacterized protein</fullName>
    </submittedName>
</protein>
<proteinExistence type="predicted"/>
<organism evidence="1 2">
    <name type="scientific">Microbispora hainanensis</name>
    <dbReference type="NCBI Taxonomy" id="568844"/>
    <lineage>
        <taxon>Bacteria</taxon>
        <taxon>Bacillati</taxon>
        <taxon>Actinomycetota</taxon>
        <taxon>Actinomycetes</taxon>
        <taxon>Streptosporangiales</taxon>
        <taxon>Streptosporangiaceae</taxon>
        <taxon>Microbispora</taxon>
    </lineage>
</organism>